<gene>
    <name evidence="2" type="ORF">GCM10010383_19700</name>
</gene>
<feature type="compositionally biased region" description="Low complexity" evidence="1">
    <location>
        <begin position="238"/>
        <end position="253"/>
    </location>
</feature>
<dbReference type="Proteomes" id="UP000617743">
    <property type="component" value="Unassembled WGS sequence"/>
</dbReference>
<accession>A0ABQ2X0T6</accession>
<feature type="compositionally biased region" description="Low complexity" evidence="1">
    <location>
        <begin position="138"/>
        <end position="175"/>
    </location>
</feature>
<organism evidence="2 3">
    <name type="scientific">Streptomyces lomondensis</name>
    <dbReference type="NCBI Taxonomy" id="68229"/>
    <lineage>
        <taxon>Bacteria</taxon>
        <taxon>Bacillati</taxon>
        <taxon>Actinomycetota</taxon>
        <taxon>Actinomycetes</taxon>
        <taxon>Kitasatosporales</taxon>
        <taxon>Streptomycetaceae</taxon>
        <taxon>Streptomyces</taxon>
    </lineage>
</organism>
<evidence type="ECO:0000313" key="3">
    <source>
        <dbReference type="Proteomes" id="UP000617743"/>
    </source>
</evidence>
<reference evidence="3" key="1">
    <citation type="journal article" date="2019" name="Int. J. Syst. Evol. Microbiol.">
        <title>The Global Catalogue of Microorganisms (GCM) 10K type strain sequencing project: providing services to taxonomists for standard genome sequencing and annotation.</title>
        <authorList>
            <consortium name="The Broad Institute Genomics Platform"/>
            <consortium name="The Broad Institute Genome Sequencing Center for Infectious Disease"/>
            <person name="Wu L."/>
            <person name="Ma J."/>
        </authorList>
    </citation>
    <scope>NUCLEOTIDE SEQUENCE [LARGE SCALE GENOMIC DNA]</scope>
    <source>
        <strain evidence="3">JCM 4866</strain>
    </source>
</reference>
<dbReference type="EMBL" id="BMWC01000002">
    <property type="protein sequence ID" value="GGW90239.1"/>
    <property type="molecule type" value="Genomic_DNA"/>
</dbReference>
<feature type="compositionally biased region" description="Low complexity" evidence="1">
    <location>
        <begin position="185"/>
        <end position="204"/>
    </location>
</feature>
<proteinExistence type="predicted"/>
<evidence type="ECO:0008006" key="4">
    <source>
        <dbReference type="Google" id="ProtNLM"/>
    </source>
</evidence>
<evidence type="ECO:0000313" key="2">
    <source>
        <dbReference type="EMBL" id="GGW90239.1"/>
    </source>
</evidence>
<feature type="region of interest" description="Disordered" evidence="1">
    <location>
        <begin position="97"/>
        <end position="335"/>
    </location>
</feature>
<name>A0ABQ2X0T6_9ACTN</name>
<protein>
    <recommendedName>
        <fullName evidence="4">Secreted protein</fullName>
    </recommendedName>
</protein>
<comment type="caution">
    <text evidence="2">The sequence shown here is derived from an EMBL/GenBank/DDBJ whole genome shotgun (WGS) entry which is preliminary data.</text>
</comment>
<dbReference type="RefSeq" id="WP_190049768.1">
    <property type="nucleotide sequence ID" value="NZ_BMWC01000002.1"/>
</dbReference>
<evidence type="ECO:0000256" key="1">
    <source>
        <dbReference type="SAM" id="MobiDB-lite"/>
    </source>
</evidence>
<feature type="compositionally biased region" description="Basic and acidic residues" evidence="1">
    <location>
        <begin position="279"/>
        <end position="297"/>
    </location>
</feature>
<sequence>MTWSAALPGAALRMLRTAAGRRALQVGLLVGGVLLIGLLCGERAHAADGGRVLTNGTAGWTEATDPHVVPGADAAHGVRAVEERVVRAAGVVGQVVSGGRAESGAEATEPAPAQSPKRPSTPVPPDRPKPPRLPAPVLPELRLLSGLPTGPTLPELPDAPAAPALPELPPLSDLPAQPPLPTLPDAPAVPDAPALPDLPSLPALPDVPAPPDDGVALPGEPGSPWLPSRPALPGHALPVPVVAQPQPGGVQAPSDDGSVSVERSEVMEPTGAGAGTRAYDAEHGSRAGRRDHGDPDRAGQPAHVRHAPAEHAPGGRPDGTLGHRATVDNSTSRQGDVHAVTLDHRAPLRLVPGAAACSYADGTRDRHRDVSVFPG</sequence>
<feature type="compositionally biased region" description="Pro residues" evidence="1">
    <location>
        <begin position="119"/>
        <end position="137"/>
    </location>
</feature>
<keyword evidence="3" id="KW-1185">Reference proteome</keyword>